<dbReference type="CDD" id="cd00291">
    <property type="entry name" value="SirA_YedF_YeeD"/>
    <property type="match status" value="1"/>
</dbReference>
<dbReference type="InterPro" id="IPR036868">
    <property type="entry name" value="TusA-like_sf"/>
</dbReference>
<dbReference type="Gene3D" id="3.30.110.40">
    <property type="entry name" value="TusA-like domain"/>
    <property type="match status" value="1"/>
</dbReference>
<dbReference type="Pfam" id="PF01206">
    <property type="entry name" value="TusA"/>
    <property type="match status" value="1"/>
</dbReference>
<dbReference type="PANTHER" id="PTHR33279:SF6">
    <property type="entry name" value="SULFUR CARRIER PROTEIN YEDF-RELATED"/>
    <property type="match status" value="1"/>
</dbReference>
<evidence type="ECO:0000256" key="1">
    <source>
        <dbReference type="ARBA" id="ARBA00008984"/>
    </source>
</evidence>
<protein>
    <submittedName>
        <fullName evidence="3">Unannotated protein</fullName>
    </submittedName>
</protein>
<dbReference type="AlphaFoldDB" id="A0A6J6V220"/>
<reference evidence="3" key="1">
    <citation type="submission" date="2020-05" db="EMBL/GenBank/DDBJ databases">
        <authorList>
            <person name="Chiriac C."/>
            <person name="Salcher M."/>
            <person name="Ghai R."/>
            <person name="Kavagutti S V."/>
        </authorList>
    </citation>
    <scope>NUCLEOTIDE SEQUENCE</scope>
</reference>
<gene>
    <name evidence="3" type="ORF">UFOPK2907_00258</name>
    <name evidence="4" type="ORF">UFOPK3241_00881</name>
</gene>
<sequence length="76" mass="8562">MREVNCLNLRCPLPIIEIAREIKTVTVGQSLVLLADDPATWPDLQAWARMTGNEVARESEARFTVTRRNQNDPGGR</sequence>
<organism evidence="3">
    <name type="scientific">freshwater metagenome</name>
    <dbReference type="NCBI Taxonomy" id="449393"/>
    <lineage>
        <taxon>unclassified sequences</taxon>
        <taxon>metagenomes</taxon>
        <taxon>ecological metagenomes</taxon>
    </lineage>
</organism>
<dbReference type="InterPro" id="IPR001455">
    <property type="entry name" value="TusA-like"/>
</dbReference>
<dbReference type="SUPFAM" id="SSF64307">
    <property type="entry name" value="SirA-like"/>
    <property type="match status" value="1"/>
</dbReference>
<evidence type="ECO:0000259" key="2">
    <source>
        <dbReference type="Pfam" id="PF01206"/>
    </source>
</evidence>
<proteinExistence type="inferred from homology"/>
<feature type="domain" description="UPF0033" evidence="2">
    <location>
        <begin position="2"/>
        <end position="59"/>
    </location>
</feature>
<evidence type="ECO:0000313" key="4">
    <source>
        <dbReference type="EMBL" id="CAB4843593.1"/>
    </source>
</evidence>
<dbReference type="EMBL" id="CAFAZX010000048">
    <property type="protein sequence ID" value="CAB4843593.1"/>
    <property type="molecule type" value="Genomic_DNA"/>
</dbReference>
<evidence type="ECO:0000313" key="3">
    <source>
        <dbReference type="EMBL" id="CAB4766180.1"/>
    </source>
</evidence>
<dbReference type="PANTHER" id="PTHR33279">
    <property type="entry name" value="SULFUR CARRIER PROTEIN YEDF-RELATED"/>
    <property type="match status" value="1"/>
</dbReference>
<dbReference type="EMBL" id="CAEZZR010000014">
    <property type="protein sequence ID" value="CAB4766180.1"/>
    <property type="molecule type" value="Genomic_DNA"/>
</dbReference>
<comment type="similarity">
    <text evidence="1">Belongs to the sulfur carrier protein TusA family.</text>
</comment>
<name>A0A6J6V220_9ZZZZ</name>
<accession>A0A6J6V220</accession>